<organism evidence="1 2">
    <name type="scientific">Nocardiopsis eucommiae</name>
    <dbReference type="NCBI Taxonomy" id="2831970"/>
    <lineage>
        <taxon>Bacteria</taxon>
        <taxon>Bacillati</taxon>
        <taxon>Actinomycetota</taxon>
        <taxon>Actinomycetes</taxon>
        <taxon>Streptosporangiales</taxon>
        <taxon>Nocardiopsidaceae</taxon>
        <taxon>Nocardiopsis</taxon>
    </lineage>
</organism>
<evidence type="ECO:0000313" key="1">
    <source>
        <dbReference type="EMBL" id="QVJ03460.1"/>
    </source>
</evidence>
<keyword evidence="1" id="KW-0614">Plasmid</keyword>
<geneLocation type="plasmid" evidence="1 2">
    <name>unnamed2</name>
</geneLocation>
<dbReference type="AlphaFoldDB" id="A0A975LD45"/>
<reference evidence="1" key="1">
    <citation type="submission" date="2021-05" db="EMBL/GenBank/DDBJ databases">
        <authorList>
            <person name="Kaiqin L."/>
            <person name="Jian G."/>
        </authorList>
    </citation>
    <scope>NUCLEOTIDE SEQUENCE</scope>
    <source>
        <strain evidence="1">HDS5</strain>
        <plasmid evidence="1">unnamed2</plasmid>
    </source>
</reference>
<proteinExistence type="predicted"/>
<dbReference type="Proteomes" id="UP000682416">
    <property type="component" value="Plasmid unnamed2"/>
</dbReference>
<dbReference type="KEGG" id="nec:KGD82_27625"/>
<gene>
    <name evidence="1" type="ORF">KGD82_27625</name>
</gene>
<accession>A0A975LD45</accession>
<evidence type="ECO:0000313" key="2">
    <source>
        <dbReference type="Proteomes" id="UP000682416"/>
    </source>
</evidence>
<keyword evidence="2" id="KW-1185">Reference proteome</keyword>
<name>A0A975LD45_9ACTN</name>
<dbReference type="EMBL" id="CP074403">
    <property type="protein sequence ID" value="QVJ03460.1"/>
    <property type="molecule type" value="Genomic_DNA"/>
</dbReference>
<sequence>MVTDGCRCSVWARHTVAATDYLYGLLSGSLRHPVFTLNSWPRSRFDVAVRHR</sequence>
<protein>
    <submittedName>
        <fullName evidence="1">Uncharacterized protein</fullName>
    </submittedName>
</protein>